<feature type="domain" description="DUF6598" evidence="3">
    <location>
        <begin position="129"/>
        <end position="377"/>
    </location>
</feature>
<sequence length="462" mass="52030">MAEPDQTDTTDMDTTATEPYTEETDTDTTDTEESATDADGAPELTPEEMARLLEPDPEPTAEEKALQALHLVRCRDFTDHDPKTNAYVCTRFSGFNIAFFDLDQESEATHGPPLQELSNSQWRSIVQSSVNVLSLKLIESDEGYPINVFGTVIARDEVDYKCVYLFRRERDDSQCIESLEDMLTLTGPSRGLVVSDRMFFEINLKIKGDATTDDRDFSKGVIEYSRLPLISSKRPVTELLTSWRSKVELVLAPVPYPVAATLKVNILNGSRDTPFNGKITAWTTGNVDDHIILYEYDGTNTSMGTGKLIEDSGSVVLTRNLVAVPVPIPPFDEDEEIVINVCFITGNDEDERTLVTIQYPQEEKVCNHGRYELKVKVSWTAIVTRPMSKGIRDGDNKAGECVDCALWWIMLLGSSSSSSSSSSSFFFFLLFLFFLLFFCRKFFKKLFISKELKKKRLRGKCK</sequence>
<proteinExistence type="predicted"/>
<reference evidence="4" key="1">
    <citation type="submission" date="2023-07" db="EMBL/GenBank/DDBJ databases">
        <title>A chromosome-level genome assembly of Lolium multiflorum.</title>
        <authorList>
            <person name="Chen Y."/>
            <person name="Copetti D."/>
            <person name="Kolliker R."/>
            <person name="Studer B."/>
        </authorList>
    </citation>
    <scope>NUCLEOTIDE SEQUENCE</scope>
    <source>
        <strain evidence="4">02402/16</strain>
        <tissue evidence="4">Leaf</tissue>
    </source>
</reference>
<feature type="compositionally biased region" description="Acidic residues" evidence="1">
    <location>
        <begin position="1"/>
        <end position="11"/>
    </location>
</feature>
<name>A0AAD8T961_LOLMU</name>
<keyword evidence="2" id="KW-0812">Transmembrane</keyword>
<evidence type="ECO:0000256" key="1">
    <source>
        <dbReference type="SAM" id="MobiDB-lite"/>
    </source>
</evidence>
<dbReference type="Proteomes" id="UP001231189">
    <property type="component" value="Unassembled WGS sequence"/>
</dbReference>
<dbReference type="PANTHER" id="PTHR33065:SF10">
    <property type="entry name" value="DUF6598 DOMAIN-CONTAINING PROTEIN"/>
    <property type="match status" value="1"/>
</dbReference>
<comment type="caution">
    <text evidence="4">The sequence shown here is derived from an EMBL/GenBank/DDBJ whole genome shotgun (WGS) entry which is preliminary data.</text>
</comment>
<dbReference type="InterPro" id="IPR046533">
    <property type="entry name" value="DUF6598"/>
</dbReference>
<dbReference type="Pfam" id="PF20241">
    <property type="entry name" value="DUF6598"/>
    <property type="match status" value="1"/>
</dbReference>
<feature type="region of interest" description="Disordered" evidence="1">
    <location>
        <begin position="1"/>
        <end position="47"/>
    </location>
</feature>
<feature type="compositionally biased region" description="Acidic residues" evidence="1">
    <location>
        <begin position="20"/>
        <end position="36"/>
    </location>
</feature>
<dbReference type="AlphaFoldDB" id="A0AAD8T961"/>
<keyword evidence="2" id="KW-0472">Membrane</keyword>
<dbReference type="PANTHER" id="PTHR33065">
    <property type="entry name" value="OS07G0486400 PROTEIN"/>
    <property type="match status" value="1"/>
</dbReference>
<evidence type="ECO:0000313" key="5">
    <source>
        <dbReference type="Proteomes" id="UP001231189"/>
    </source>
</evidence>
<keyword evidence="5" id="KW-1185">Reference proteome</keyword>
<organism evidence="4 5">
    <name type="scientific">Lolium multiflorum</name>
    <name type="common">Italian ryegrass</name>
    <name type="synonym">Lolium perenne subsp. multiflorum</name>
    <dbReference type="NCBI Taxonomy" id="4521"/>
    <lineage>
        <taxon>Eukaryota</taxon>
        <taxon>Viridiplantae</taxon>
        <taxon>Streptophyta</taxon>
        <taxon>Embryophyta</taxon>
        <taxon>Tracheophyta</taxon>
        <taxon>Spermatophyta</taxon>
        <taxon>Magnoliopsida</taxon>
        <taxon>Liliopsida</taxon>
        <taxon>Poales</taxon>
        <taxon>Poaceae</taxon>
        <taxon>BOP clade</taxon>
        <taxon>Pooideae</taxon>
        <taxon>Poodae</taxon>
        <taxon>Poeae</taxon>
        <taxon>Poeae Chloroplast Group 2 (Poeae type)</taxon>
        <taxon>Loliodinae</taxon>
        <taxon>Loliinae</taxon>
        <taxon>Lolium</taxon>
    </lineage>
</organism>
<keyword evidence="2" id="KW-1133">Transmembrane helix</keyword>
<evidence type="ECO:0000259" key="3">
    <source>
        <dbReference type="Pfam" id="PF20241"/>
    </source>
</evidence>
<accession>A0AAD8T961</accession>
<gene>
    <name evidence="4" type="ORF">QYE76_039038</name>
</gene>
<evidence type="ECO:0000256" key="2">
    <source>
        <dbReference type="SAM" id="Phobius"/>
    </source>
</evidence>
<feature type="transmembrane region" description="Helical" evidence="2">
    <location>
        <begin position="425"/>
        <end position="443"/>
    </location>
</feature>
<protein>
    <recommendedName>
        <fullName evidence="3">DUF6598 domain-containing protein</fullName>
    </recommendedName>
</protein>
<dbReference type="EMBL" id="JAUUTY010000002">
    <property type="protein sequence ID" value="KAK1678190.1"/>
    <property type="molecule type" value="Genomic_DNA"/>
</dbReference>
<evidence type="ECO:0000313" key="4">
    <source>
        <dbReference type="EMBL" id="KAK1678190.1"/>
    </source>
</evidence>